<feature type="transmembrane region" description="Helical" evidence="1">
    <location>
        <begin position="76"/>
        <end position="95"/>
    </location>
</feature>
<accession>A0A264VQG2</accession>
<sequence>MVTDELLTIKLDMITFTALGALLLIASNVIIKKFPFFMKYSIPSPVIGGFMFSIVMWLAYQFNIVELNFDNTLYDLSMYIFFVTIGLMTGVKLLVSGGKILLIYMVICWGLAFMQNGVSIGLSYVLDIEPLVAMMAGQASMQGGHGMAASLAPLIESFGHDQALNVGLAASTFGLIAGSILGGPVGNWLIQRNKLKIETDHVDLENLAESNDTEDKITAQQCIITGAVILSILAIGMPTAKWISTITGFTIPGHIFSLFVGVIFHSINERKPIIKISRNTVVLISTLSLEMFLVMAMMKLKLWELYELALPLTIILISQVITTILVAIFVVYRALGKNYDAAVMSAGFIGHGLGATPNGLVVMDAICNKYGLFSRKAFIIIPIAGTVLTDIVGVPLFVFLANTFGG</sequence>
<reference evidence="3 4" key="1">
    <citation type="submission" date="2017-07" db="EMBL/GenBank/DDBJ databases">
        <title>blaIMP-27 on transferable plasmids in Proteus mirabilis and Providencia rettgeri.</title>
        <authorList>
            <person name="Potter R."/>
        </authorList>
    </citation>
    <scope>NUCLEOTIDE SEQUENCE [LARGE SCALE GENOMIC DNA]</scope>
    <source>
        <strain evidence="3 4">PR1</strain>
    </source>
</reference>
<dbReference type="AlphaFoldDB" id="A0A264VQG2"/>
<dbReference type="GO" id="GO:0016020">
    <property type="term" value="C:membrane"/>
    <property type="evidence" value="ECO:0007669"/>
    <property type="project" value="InterPro"/>
</dbReference>
<feature type="transmembrane region" description="Helical" evidence="1">
    <location>
        <begin position="13"/>
        <end position="31"/>
    </location>
</feature>
<feature type="transmembrane region" description="Helical" evidence="1">
    <location>
        <begin position="279"/>
        <end position="298"/>
    </location>
</feature>
<dbReference type="GO" id="GO:0015813">
    <property type="term" value="P:L-glutamate transmembrane transport"/>
    <property type="evidence" value="ECO:0007669"/>
    <property type="project" value="InterPro"/>
</dbReference>
<dbReference type="EMBL" id="CAHPSF010000003">
    <property type="protein sequence ID" value="CAB5687385.1"/>
    <property type="molecule type" value="Genomic_DNA"/>
</dbReference>
<dbReference type="InterPro" id="IPR004445">
    <property type="entry name" value="GltS"/>
</dbReference>
<evidence type="ECO:0000313" key="3">
    <source>
        <dbReference type="EMBL" id="OZS73606.1"/>
    </source>
</evidence>
<proteinExistence type="predicted"/>
<gene>
    <name evidence="2" type="primary">gltS_1</name>
    <name evidence="3" type="ORF">CHI95_15905</name>
    <name evidence="2" type="ORF">GHA_01669</name>
</gene>
<evidence type="ECO:0000313" key="4">
    <source>
        <dbReference type="Proteomes" id="UP000216001"/>
    </source>
</evidence>
<evidence type="ECO:0000313" key="2">
    <source>
        <dbReference type="EMBL" id="CAB5687385.1"/>
    </source>
</evidence>
<feature type="transmembrane region" description="Helical" evidence="1">
    <location>
        <begin position="246"/>
        <end position="267"/>
    </location>
</feature>
<dbReference type="PANTHER" id="PTHR36178:SF1">
    <property type="entry name" value="SODIUM_GLUTAMATE SYMPORTER"/>
    <property type="match status" value="1"/>
</dbReference>
<feature type="transmembrane region" description="Helical" evidence="1">
    <location>
        <begin position="102"/>
        <end position="126"/>
    </location>
</feature>
<dbReference type="STRING" id="587.RB151_007910"/>
<name>A0A264VQG2_PRORE</name>
<feature type="transmembrane region" description="Helical" evidence="1">
    <location>
        <begin position="310"/>
        <end position="335"/>
    </location>
</feature>
<dbReference type="PANTHER" id="PTHR36178">
    <property type="entry name" value="SLR0625 PROTEIN"/>
    <property type="match status" value="1"/>
</dbReference>
<keyword evidence="1" id="KW-0472">Membrane</keyword>
<feature type="transmembrane region" description="Helical" evidence="1">
    <location>
        <begin position="378"/>
        <end position="401"/>
    </location>
</feature>
<dbReference type="RefSeq" id="WP_094962159.1">
    <property type="nucleotide sequence ID" value="NZ_JAFKDH010000050.1"/>
</dbReference>
<organism evidence="3 4">
    <name type="scientific">Providencia rettgeri</name>
    <dbReference type="NCBI Taxonomy" id="587"/>
    <lineage>
        <taxon>Bacteria</taxon>
        <taxon>Pseudomonadati</taxon>
        <taxon>Pseudomonadota</taxon>
        <taxon>Gammaproteobacteria</taxon>
        <taxon>Enterobacterales</taxon>
        <taxon>Morganellaceae</taxon>
        <taxon>Providencia</taxon>
    </lineage>
</organism>
<dbReference type="Proteomes" id="UP000834611">
    <property type="component" value="Unassembled WGS sequence"/>
</dbReference>
<dbReference type="EMBL" id="NOWC01000020">
    <property type="protein sequence ID" value="OZS73606.1"/>
    <property type="molecule type" value="Genomic_DNA"/>
</dbReference>
<feature type="transmembrane region" description="Helical" evidence="1">
    <location>
        <begin position="166"/>
        <end position="190"/>
    </location>
</feature>
<reference evidence="2" key="2">
    <citation type="submission" date="2020-05" db="EMBL/GenBank/DDBJ databases">
        <authorList>
            <person name="Delgado-Blas J."/>
        </authorList>
    </citation>
    <scope>NUCLEOTIDE SEQUENCE</scope>
    <source>
        <strain evidence="2">BB1453</strain>
    </source>
</reference>
<keyword evidence="1" id="KW-0812">Transmembrane</keyword>
<dbReference type="Pfam" id="PF03616">
    <property type="entry name" value="Glt_symporter"/>
    <property type="match status" value="1"/>
</dbReference>
<dbReference type="Proteomes" id="UP000216001">
    <property type="component" value="Unassembled WGS sequence"/>
</dbReference>
<comment type="caution">
    <text evidence="3">The sequence shown here is derived from an EMBL/GenBank/DDBJ whole genome shotgun (WGS) entry which is preliminary data.</text>
</comment>
<feature type="transmembrane region" description="Helical" evidence="1">
    <location>
        <begin position="222"/>
        <end position="240"/>
    </location>
</feature>
<keyword evidence="1" id="KW-1133">Transmembrane helix</keyword>
<dbReference type="GO" id="GO:0015501">
    <property type="term" value="F:glutamate:sodium symporter activity"/>
    <property type="evidence" value="ECO:0007669"/>
    <property type="project" value="InterPro"/>
</dbReference>
<feature type="transmembrane region" description="Helical" evidence="1">
    <location>
        <begin position="43"/>
        <end position="64"/>
    </location>
</feature>
<protein>
    <submittedName>
        <fullName evidence="2">Glutamate permease</fullName>
    </submittedName>
    <submittedName>
        <fullName evidence="3">Sodium:glutamate symporter</fullName>
    </submittedName>
</protein>
<evidence type="ECO:0000256" key="1">
    <source>
        <dbReference type="SAM" id="Phobius"/>
    </source>
</evidence>